<dbReference type="InterPro" id="IPR009056">
    <property type="entry name" value="Cyt_c-like_dom"/>
</dbReference>
<gene>
    <name evidence="8" type="ordered locus">COCOR_04575</name>
</gene>
<proteinExistence type="predicted"/>
<dbReference type="PROSITE" id="PS51007">
    <property type="entry name" value="CYTC"/>
    <property type="match status" value="1"/>
</dbReference>
<dbReference type="InterPro" id="IPR036280">
    <property type="entry name" value="Multihaem_cyt_sf"/>
</dbReference>
<dbReference type="HOGENOM" id="CLU_721414_0_0_7"/>
<dbReference type="GO" id="GO:0046872">
    <property type="term" value="F:metal ion binding"/>
    <property type="evidence" value="ECO:0007669"/>
    <property type="project" value="UniProtKB-KW"/>
</dbReference>
<dbReference type="Gene3D" id="1.10.760.10">
    <property type="entry name" value="Cytochrome c-like domain"/>
    <property type="match status" value="2"/>
</dbReference>
<dbReference type="GO" id="GO:0020037">
    <property type="term" value="F:heme binding"/>
    <property type="evidence" value="ECO:0007669"/>
    <property type="project" value="InterPro"/>
</dbReference>
<feature type="domain" description="Cytochrome c" evidence="7">
    <location>
        <begin position="179"/>
        <end position="275"/>
    </location>
</feature>
<reference evidence="9" key="2">
    <citation type="submission" date="2012-03" db="EMBL/GenBank/DDBJ databases">
        <title>Genome sequence of the fruiting myxobacterium Corallococcus coralloides DSM 2259.</title>
        <authorList>
            <person name="Huntley S."/>
            <person name="Zhang Y."/>
            <person name="Treuner-Lange A."/>
            <person name="Sensen C.W."/>
            <person name="Sogaard-Andersen L."/>
        </authorList>
    </citation>
    <scope>NUCLEOTIDE SEQUENCE [LARGE SCALE GENOMIC DNA]</scope>
    <source>
        <strain evidence="9">ATCC 25202 / DSM 2259 / NBRC 100086 / M2</strain>
    </source>
</reference>
<evidence type="ECO:0000256" key="3">
    <source>
        <dbReference type="ARBA" id="ARBA00022723"/>
    </source>
</evidence>
<dbReference type="eggNOG" id="COG2010">
    <property type="taxonomic scope" value="Bacteria"/>
</dbReference>
<dbReference type="PANTHER" id="PTHR37823:SF1">
    <property type="entry name" value="CYTOCHROME C-553-LIKE"/>
    <property type="match status" value="1"/>
</dbReference>
<evidence type="ECO:0000313" key="9">
    <source>
        <dbReference type="Proteomes" id="UP000007587"/>
    </source>
</evidence>
<organism evidence="8 9">
    <name type="scientific">Corallococcus coralloides (strain ATCC 25202 / DSM 2259 / NBRC 100086 / M2)</name>
    <name type="common">Myxococcus coralloides</name>
    <dbReference type="NCBI Taxonomy" id="1144275"/>
    <lineage>
        <taxon>Bacteria</taxon>
        <taxon>Pseudomonadati</taxon>
        <taxon>Myxococcota</taxon>
        <taxon>Myxococcia</taxon>
        <taxon>Myxococcales</taxon>
        <taxon>Cystobacterineae</taxon>
        <taxon>Myxococcaceae</taxon>
        <taxon>Corallococcus</taxon>
    </lineage>
</organism>
<evidence type="ECO:0000256" key="6">
    <source>
        <dbReference type="PROSITE-ProRule" id="PRU00433"/>
    </source>
</evidence>
<dbReference type="STRING" id="1144275.COCOR_04575"/>
<sequence>MALRSFPFASLAGLALVVAVAGGGYVLVRDADVLALRLPTRVLAPTKPSPSTPREAVEHFQCNRCHVVPGLEPVSARLSENCVTCHQAIAAGRLDLWYKQAEVERWKGHINHLVRTPDLGSLGQRVKREWLVSWLQAPHVVRPLYGATMPRMKVGPKDAELLADFFAVTEQESAEPAKGDVEAGRALYAEHACASCHSRGDFPLASLRYGAPEFNSPSARRRAPDLRHVRDRMSLAQLRRWLTDPHRILPDTEMPTFRLTPKQVEDLAAFLREPLPQVAEAPRSRYQPKKLEREVHYPEVAQKLTRHLCFHCHSDLRRPGDQGPGNTGGFGYDGASLDLATRAGILRGIQRDGQFRGLPDRLEDGTPRLVAALIARQGELDGHFQPGVLGMPLGLPPIPEEDIDLIFSWIEQGAPE</sequence>
<dbReference type="SUPFAM" id="SSF48695">
    <property type="entry name" value="Multiheme cytochromes"/>
    <property type="match status" value="1"/>
</dbReference>
<keyword evidence="9" id="KW-1185">Reference proteome</keyword>
<keyword evidence="3 6" id="KW-0479">Metal-binding</keyword>
<evidence type="ECO:0000313" key="8">
    <source>
        <dbReference type="EMBL" id="AFE05902.1"/>
    </source>
</evidence>
<protein>
    <submittedName>
        <fullName evidence="8">Cytochrome oxidase</fullName>
    </submittedName>
</protein>
<evidence type="ECO:0000259" key="7">
    <source>
        <dbReference type="PROSITE" id="PS51007"/>
    </source>
</evidence>
<keyword evidence="2 6" id="KW-0349">Heme</keyword>
<dbReference type="SUPFAM" id="SSF46626">
    <property type="entry name" value="Cytochrome c"/>
    <property type="match status" value="2"/>
</dbReference>
<dbReference type="InterPro" id="IPR051811">
    <property type="entry name" value="Cytochrome_c550/c551-like"/>
</dbReference>
<reference evidence="8 9" key="1">
    <citation type="journal article" date="2012" name="J. Bacteriol.">
        <title>Complete Genome Sequence of the Fruiting Myxobacterium Corallococcus coralloides DSM 2259.</title>
        <authorList>
            <person name="Huntley S."/>
            <person name="Zhang Y."/>
            <person name="Treuner-Lange A."/>
            <person name="Kneip S."/>
            <person name="Sensen C.W."/>
            <person name="Sogaard-Andersen L."/>
        </authorList>
    </citation>
    <scope>NUCLEOTIDE SEQUENCE [LARGE SCALE GENOMIC DNA]</scope>
    <source>
        <strain evidence="9">ATCC 25202 / DSM 2259 / NBRC 100086 / M2</strain>
    </source>
</reference>
<dbReference type="Pfam" id="PF00034">
    <property type="entry name" value="Cytochrom_C"/>
    <property type="match status" value="1"/>
</dbReference>
<dbReference type="Proteomes" id="UP000007587">
    <property type="component" value="Chromosome"/>
</dbReference>
<dbReference type="InterPro" id="IPR036909">
    <property type="entry name" value="Cyt_c-like_dom_sf"/>
</dbReference>
<dbReference type="EMBL" id="CP003389">
    <property type="protein sequence ID" value="AFE05902.1"/>
    <property type="molecule type" value="Genomic_DNA"/>
</dbReference>
<dbReference type="PANTHER" id="PTHR37823">
    <property type="entry name" value="CYTOCHROME C-553-LIKE"/>
    <property type="match status" value="1"/>
</dbReference>
<keyword evidence="1" id="KW-0813">Transport</keyword>
<evidence type="ECO:0000256" key="5">
    <source>
        <dbReference type="ARBA" id="ARBA00023004"/>
    </source>
</evidence>
<dbReference type="OrthoDB" id="9809720at2"/>
<accession>H8MHZ4</accession>
<dbReference type="InParanoid" id="H8MHZ4"/>
<evidence type="ECO:0000256" key="4">
    <source>
        <dbReference type="ARBA" id="ARBA00022982"/>
    </source>
</evidence>
<evidence type="ECO:0000256" key="2">
    <source>
        <dbReference type="ARBA" id="ARBA00022617"/>
    </source>
</evidence>
<dbReference type="RefSeq" id="WP_014397380.1">
    <property type="nucleotide sequence ID" value="NC_017030.1"/>
</dbReference>
<keyword evidence="5 6" id="KW-0408">Iron</keyword>
<evidence type="ECO:0000256" key="1">
    <source>
        <dbReference type="ARBA" id="ARBA00022448"/>
    </source>
</evidence>
<keyword evidence="4" id="KW-0249">Electron transport</keyword>
<dbReference type="AlphaFoldDB" id="H8MHZ4"/>
<dbReference type="GO" id="GO:0009055">
    <property type="term" value="F:electron transfer activity"/>
    <property type="evidence" value="ECO:0007669"/>
    <property type="project" value="InterPro"/>
</dbReference>
<name>H8MHZ4_CORCM</name>
<dbReference type="KEGG" id="ccx:COCOR_04575"/>